<feature type="transmembrane region" description="Helical" evidence="1">
    <location>
        <begin position="110"/>
        <end position="134"/>
    </location>
</feature>
<dbReference type="EMBL" id="CADCWP010000332">
    <property type="protein sequence ID" value="CAA9587060.1"/>
    <property type="molecule type" value="Genomic_DNA"/>
</dbReference>
<keyword evidence="1" id="KW-1133">Transmembrane helix</keyword>
<feature type="transmembrane region" description="Helical" evidence="1">
    <location>
        <begin position="45"/>
        <end position="66"/>
    </location>
</feature>
<feature type="transmembrane region" description="Helical" evidence="1">
    <location>
        <begin position="140"/>
        <end position="159"/>
    </location>
</feature>
<keyword evidence="1" id="KW-0472">Membrane</keyword>
<feature type="transmembrane region" description="Helical" evidence="1">
    <location>
        <begin position="15"/>
        <end position="38"/>
    </location>
</feature>
<reference evidence="2" key="1">
    <citation type="submission" date="2020-02" db="EMBL/GenBank/DDBJ databases">
        <authorList>
            <person name="Meier V. D."/>
        </authorList>
    </citation>
    <scope>NUCLEOTIDE SEQUENCE</scope>
    <source>
        <strain evidence="2">AVDCRST_MAG86</strain>
    </source>
</reference>
<protein>
    <submittedName>
        <fullName evidence="2">Uncharacterized protein</fullName>
    </submittedName>
</protein>
<keyword evidence="1" id="KW-0812">Transmembrane</keyword>
<sequence>MTRNGNREGASTPHMLVVGTFLFLLAVVLAVAPLPLLVRSLGIVLATYAAFTFAGLPFAFAAALLAPVAGLLTGGEAWLVMLPLMLVSGLLALLGLDYAWRVGALVVSPLLYALPQLIVWVLSQRALFAVALPWSPSAPIWLGLHALAAVVGTAVALWWRRSSAPARRRRR</sequence>
<proteinExistence type="predicted"/>
<gene>
    <name evidence="2" type="ORF">AVDCRST_MAG86-3710</name>
</gene>
<name>A0A6J4VT74_9DEIN</name>
<accession>A0A6J4VT74</accession>
<organism evidence="2">
    <name type="scientific">uncultured Truepera sp</name>
    <dbReference type="NCBI Taxonomy" id="543023"/>
    <lineage>
        <taxon>Bacteria</taxon>
        <taxon>Thermotogati</taxon>
        <taxon>Deinococcota</taxon>
        <taxon>Deinococci</taxon>
        <taxon>Trueperales</taxon>
        <taxon>Trueperaceae</taxon>
        <taxon>Truepera</taxon>
        <taxon>environmental samples</taxon>
    </lineage>
</organism>
<evidence type="ECO:0000313" key="2">
    <source>
        <dbReference type="EMBL" id="CAA9587060.1"/>
    </source>
</evidence>
<feature type="transmembrane region" description="Helical" evidence="1">
    <location>
        <begin position="78"/>
        <end position="98"/>
    </location>
</feature>
<evidence type="ECO:0000256" key="1">
    <source>
        <dbReference type="SAM" id="Phobius"/>
    </source>
</evidence>
<dbReference type="AlphaFoldDB" id="A0A6J4VT74"/>